<name>A0A1C1YT58_9HYPH</name>
<dbReference type="OrthoDB" id="9799122at2"/>
<reference evidence="2 3" key="1">
    <citation type="submission" date="2015-12" db="EMBL/GenBank/DDBJ databases">
        <authorList>
            <person name="Shamseldin A."/>
            <person name="Moawad H."/>
            <person name="Abd El-Rahim W.M."/>
            <person name="Sadowsky M.J."/>
        </authorList>
    </citation>
    <scope>NUCLEOTIDE SEQUENCE [LARGE SCALE GENOMIC DNA]</scope>
    <source>
        <strain evidence="2 3">JC234</strain>
    </source>
</reference>
<protein>
    <submittedName>
        <fullName evidence="2">Disulfide bond formation protein DsbA</fullName>
    </submittedName>
</protein>
<dbReference type="InterPro" id="IPR001853">
    <property type="entry name" value="DSBA-like_thioredoxin_dom"/>
</dbReference>
<dbReference type="Proteomes" id="UP000094795">
    <property type="component" value="Unassembled WGS sequence"/>
</dbReference>
<proteinExistence type="predicted"/>
<feature type="domain" description="DSBA-like thioredoxin" evidence="1">
    <location>
        <begin position="12"/>
        <end position="215"/>
    </location>
</feature>
<dbReference type="CDD" id="cd03024">
    <property type="entry name" value="DsbA_FrnE"/>
    <property type="match status" value="1"/>
</dbReference>
<dbReference type="AlphaFoldDB" id="A0A1C1YT58"/>
<dbReference type="PANTHER" id="PTHR13887">
    <property type="entry name" value="GLUTATHIONE S-TRANSFERASE KAPPA"/>
    <property type="match status" value="1"/>
</dbReference>
<dbReference type="EMBL" id="LQZT01000034">
    <property type="protein sequence ID" value="OCW56530.1"/>
    <property type="molecule type" value="Genomic_DNA"/>
</dbReference>
<dbReference type="SUPFAM" id="SSF52833">
    <property type="entry name" value="Thioredoxin-like"/>
    <property type="match status" value="1"/>
</dbReference>
<dbReference type="InterPro" id="IPR036249">
    <property type="entry name" value="Thioredoxin-like_sf"/>
</dbReference>
<organism evidence="2 3">
    <name type="scientific">Hoeflea olei</name>
    <dbReference type="NCBI Taxonomy" id="1480615"/>
    <lineage>
        <taxon>Bacteria</taxon>
        <taxon>Pseudomonadati</taxon>
        <taxon>Pseudomonadota</taxon>
        <taxon>Alphaproteobacteria</taxon>
        <taxon>Hyphomicrobiales</taxon>
        <taxon>Rhizobiaceae</taxon>
        <taxon>Hoeflea</taxon>
    </lineage>
</organism>
<dbReference type="Pfam" id="PF01323">
    <property type="entry name" value="DSBA"/>
    <property type="match status" value="1"/>
</dbReference>
<dbReference type="Gene3D" id="3.40.30.10">
    <property type="entry name" value="Glutaredoxin"/>
    <property type="match status" value="1"/>
</dbReference>
<dbReference type="STRING" id="1480615.AWJ14_16410"/>
<dbReference type="GO" id="GO:0016491">
    <property type="term" value="F:oxidoreductase activity"/>
    <property type="evidence" value="ECO:0007669"/>
    <property type="project" value="InterPro"/>
</dbReference>
<comment type="caution">
    <text evidence="2">The sequence shown here is derived from an EMBL/GenBank/DDBJ whole genome shotgun (WGS) entry which is preliminary data.</text>
</comment>
<evidence type="ECO:0000313" key="3">
    <source>
        <dbReference type="Proteomes" id="UP000094795"/>
    </source>
</evidence>
<sequence length="232" mass="24891">MTSSPTQVPSLTIDIVSDVMCPWCYIGKKRLEAALAEVASEFAVDVHWRPYQLDPNLPKQGTDRKHYMEAKFGGPEGAERAYAPVRAAGAEENITFNFDRIEVSANTLDAHRLIRWAGALGPDAQDAAVEALFKAYFEDGRNLGDDAVLIEAGVTAGLEADVVERLLSGDADRDAVTAEIDQAKQMGVTGVPCFIIDMKYALVGAQPAEALADAMRKIVAEKASHPEGVAGS</sequence>
<dbReference type="RefSeq" id="WP_066180876.1">
    <property type="nucleotide sequence ID" value="NZ_LQZT01000034.1"/>
</dbReference>
<evidence type="ECO:0000259" key="1">
    <source>
        <dbReference type="Pfam" id="PF01323"/>
    </source>
</evidence>
<keyword evidence="3" id="KW-1185">Reference proteome</keyword>
<gene>
    <name evidence="2" type="ORF">AWJ14_16410</name>
</gene>
<dbReference type="PANTHER" id="PTHR13887:SF41">
    <property type="entry name" value="THIOREDOXIN SUPERFAMILY PROTEIN"/>
    <property type="match status" value="1"/>
</dbReference>
<accession>A0A1C1YT58</accession>
<evidence type="ECO:0000313" key="2">
    <source>
        <dbReference type="EMBL" id="OCW56530.1"/>
    </source>
</evidence>